<feature type="domain" description="LIM zinc-binding" evidence="5">
    <location>
        <begin position="972"/>
        <end position="1032"/>
    </location>
</feature>
<keyword evidence="1 3" id="KW-0479">Metal-binding</keyword>
<evidence type="ECO:0000313" key="7">
    <source>
        <dbReference type="Proteomes" id="UP001642502"/>
    </source>
</evidence>
<evidence type="ECO:0000313" key="6">
    <source>
        <dbReference type="EMBL" id="CAK7265630.1"/>
    </source>
</evidence>
<organism evidence="6 7">
    <name type="scientific">Sporothrix epigloea</name>
    <dbReference type="NCBI Taxonomy" id="1892477"/>
    <lineage>
        <taxon>Eukaryota</taxon>
        <taxon>Fungi</taxon>
        <taxon>Dikarya</taxon>
        <taxon>Ascomycota</taxon>
        <taxon>Pezizomycotina</taxon>
        <taxon>Sordariomycetes</taxon>
        <taxon>Sordariomycetidae</taxon>
        <taxon>Ophiostomatales</taxon>
        <taxon>Ophiostomataceae</taxon>
        <taxon>Sporothrix</taxon>
    </lineage>
</organism>
<feature type="compositionally biased region" description="Basic and acidic residues" evidence="4">
    <location>
        <begin position="288"/>
        <end position="297"/>
    </location>
</feature>
<feature type="region of interest" description="Disordered" evidence="4">
    <location>
        <begin position="435"/>
        <end position="590"/>
    </location>
</feature>
<evidence type="ECO:0000256" key="4">
    <source>
        <dbReference type="SAM" id="MobiDB-lite"/>
    </source>
</evidence>
<keyword evidence="3" id="KW-0440">LIM domain</keyword>
<evidence type="ECO:0000256" key="1">
    <source>
        <dbReference type="ARBA" id="ARBA00022723"/>
    </source>
</evidence>
<feature type="compositionally biased region" description="Polar residues" evidence="4">
    <location>
        <begin position="49"/>
        <end position="67"/>
    </location>
</feature>
<proteinExistence type="predicted"/>
<feature type="compositionally biased region" description="Basic and acidic residues" evidence="4">
    <location>
        <begin position="495"/>
        <end position="517"/>
    </location>
</feature>
<feature type="compositionally biased region" description="Low complexity" evidence="4">
    <location>
        <begin position="265"/>
        <end position="283"/>
    </location>
</feature>
<feature type="region of interest" description="Disordered" evidence="4">
    <location>
        <begin position="1"/>
        <end position="22"/>
    </location>
</feature>
<dbReference type="InterPro" id="IPR001781">
    <property type="entry name" value="Znf_LIM"/>
</dbReference>
<accession>A0ABP0DEQ8</accession>
<feature type="compositionally biased region" description="Low complexity" evidence="4">
    <location>
        <begin position="299"/>
        <end position="313"/>
    </location>
</feature>
<feature type="compositionally biased region" description="Basic residues" evidence="4">
    <location>
        <begin position="837"/>
        <end position="846"/>
    </location>
</feature>
<dbReference type="PANTHER" id="PTHR24216">
    <property type="entry name" value="PAXILLIN-RELATED"/>
    <property type="match status" value="1"/>
</dbReference>
<evidence type="ECO:0000256" key="2">
    <source>
        <dbReference type="ARBA" id="ARBA00022833"/>
    </source>
</evidence>
<dbReference type="EMBL" id="CAWUON010000013">
    <property type="protein sequence ID" value="CAK7265630.1"/>
    <property type="molecule type" value="Genomic_DNA"/>
</dbReference>
<dbReference type="PROSITE" id="PS50023">
    <property type="entry name" value="LIM_DOMAIN_2"/>
    <property type="match status" value="2"/>
</dbReference>
<dbReference type="SUPFAM" id="SSF57716">
    <property type="entry name" value="Glucocorticoid receptor-like (DNA-binding domain)"/>
    <property type="match status" value="2"/>
</dbReference>
<dbReference type="PANTHER" id="PTHR24216:SF8">
    <property type="entry name" value="PAXILLIN, ISOFORM F"/>
    <property type="match status" value="1"/>
</dbReference>
<gene>
    <name evidence="6" type="ORF">SEPCBS119000_001611</name>
</gene>
<feature type="region of interest" description="Disordered" evidence="4">
    <location>
        <begin position="632"/>
        <end position="671"/>
    </location>
</feature>
<dbReference type="CDD" id="cd08368">
    <property type="entry name" value="LIM"/>
    <property type="match status" value="1"/>
</dbReference>
<feature type="compositionally biased region" description="Low complexity" evidence="4">
    <location>
        <begin position="807"/>
        <end position="821"/>
    </location>
</feature>
<feature type="region of interest" description="Disordered" evidence="4">
    <location>
        <begin position="757"/>
        <end position="861"/>
    </location>
</feature>
<feature type="compositionally biased region" description="Low complexity" evidence="4">
    <location>
        <begin position="353"/>
        <end position="364"/>
    </location>
</feature>
<keyword evidence="7" id="KW-1185">Reference proteome</keyword>
<feature type="compositionally biased region" description="Low complexity" evidence="4">
    <location>
        <begin position="646"/>
        <end position="671"/>
    </location>
</feature>
<dbReference type="PROSITE" id="PS00478">
    <property type="entry name" value="LIM_DOMAIN_1"/>
    <property type="match status" value="1"/>
</dbReference>
<comment type="caution">
    <text evidence="6">The sequence shown here is derived from an EMBL/GenBank/DDBJ whole genome shotgun (WGS) entry which is preliminary data.</text>
</comment>
<feature type="region of interest" description="Disordered" evidence="4">
    <location>
        <begin position="251"/>
        <end position="400"/>
    </location>
</feature>
<feature type="region of interest" description="Disordered" evidence="4">
    <location>
        <begin position="39"/>
        <end position="67"/>
    </location>
</feature>
<dbReference type="SMART" id="SM00132">
    <property type="entry name" value="LIM"/>
    <property type="match status" value="3"/>
</dbReference>
<keyword evidence="2 3" id="KW-0862">Zinc</keyword>
<reference evidence="6 7" key="1">
    <citation type="submission" date="2024-01" db="EMBL/GenBank/DDBJ databases">
        <authorList>
            <person name="Allen C."/>
            <person name="Tagirdzhanova G."/>
        </authorList>
    </citation>
    <scope>NUCLEOTIDE SEQUENCE [LARGE SCALE GENOMIC DNA]</scope>
    <source>
        <strain evidence="6 7">CBS 119000</strain>
    </source>
</reference>
<feature type="compositionally biased region" description="Polar residues" evidence="4">
    <location>
        <begin position="453"/>
        <end position="473"/>
    </location>
</feature>
<dbReference type="Pfam" id="PF00412">
    <property type="entry name" value="LIM"/>
    <property type="match status" value="2"/>
</dbReference>
<feature type="compositionally biased region" description="Polar residues" evidence="4">
    <location>
        <begin position="322"/>
        <end position="336"/>
    </location>
</feature>
<evidence type="ECO:0000256" key="3">
    <source>
        <dbReference type="PROSITE-ProRule" id="PRU00125"/>
    </source>
</evidence>
<sequence>MSTVAARGKPKDRTPSGNYMSNDQFANYLADLRTNRIARPGGARPLPCSSGSASYRESGRVSTDSRTSFGAFSVSGMADALPDANQAQQHSHINAPSVFGRTSLGDQSIAGSFSSRYSTISGRGRDYYPPTSIPARATVEAAVRPLRPNEVVPTDTYMESGQRWMEKEEVVSLRSALKDMDLKQQNKALIPAPNSDDDSDEQRIYKAALDEAADLVWQHQNGVKPPEPGAPYQYKHHLRKDSYAHARTASVGRYGNDIEPTGLARDSASRSVSNSSAGSSVDGTTQRRSCDRSESRRVASNGSAEEANSSDSAHGSHGVTRDNISNAPTASLSLRSKTYKGLAGGPRPMDPPSSVTASSNTAAAGRRRSSMKRNISGKIESPFTGDQIYEEPEPSTPGKRVKIATSTACAPNNSALRAKPESTVNTSFDSVLAGATSDSQQVKFVSRSEIHRNSPSQSHKPQYTVNGTLNGVSDGQPAFPKKSDTAASPNVPRKNGVEIRSDDIRSATSMKLKDRNPKLPTPSYVSDTPGRPIVSFDVNWKPPAPADESATDTKPDGLQKANFSSSSSSGNGGSSTAVQVGGRPLNKTRRISPKNIFARRAQQKQQQAAAAAAATAQTATLTHSTSFRVAQPVTPQQLQEPRVPRQYQQASFSSSQQQHQTQGQPQPQAHSTFSRPFAVEVAGTVTPSPAATVSTPSAIPTICVSEDPTTPAAASSICPQITIPTISVTEDPAPSEPTSFQHASVSSVIPTIVLPEDNESDAAPPAAKNSASRSDVPAVLIPGHGRSDRDIGTPSVPLIVTPDDHTSPAPALSTTASSAHPRPLPTPVGRSGGGGARRGHWSRAHAQHPAPPMSSTGSIASRRATARCHECQYPIEGRFIALAGLPDAASGSSNGSERFHPQCFRCYSCGTSLEALEISPEPDSFRAARLDRIARRARGETLEEIPGETMGEDGDERLRFFCHLDWHEQFAPRCKHCTTPIVGEHVVALGEHWHVGHFFCAECGDPFGPGATHIEKDGYAWCVSCQTRRTERRAPKCRACGKAVIGQYVQALAAEWHEDCFRCAVCDSGFDDGQIFPRQGKCGLMQVVCTMCRQRELKA</sequence>
<evidence type="ECO:0000259" key="5">
    <source>
        <dbReference type="PROSITE" id="PS50023"/>
    </source>
</evidence>
<dbReference type="Proteomes" id="UP001642502">
    <property type="component" value="Unassembled WGS sequence"/>
</dbReference>
<name>A0ABP0DEQ8_9PEZI</name>
<dbReference type="Gene3D" id="2.10.110.10">
    <property type="entry name" value="Cysteine Rich Protein"/>
    <property type="match status" value="3"/>
</dbReference>
<protein>
    <recommendedName>
        <fullName evidence="5">LIM zinc-binding domain-containing protein</fullName>
    </recommendedName>
</protein>
<feature type="domain" description="LIM zinc-binding" evidence="5">
    <location>
        <begin position="1035"/>
        <end position="1099"/>
    </location>
</feature>